<sequence>MNTELEKIIRYDSEGPNLDYKQEEYPLGRNIKKNEILKDISAFANHHSDSDKFIIIGVKEKNGVGKEFFEIENLTDEASY</sequence>
<dbReference type="AlphaFoldDB" id="A0A5C6ZM00"/>
<gene>
    <name evidence="1" type="ORF">ESY86_07065</name>
</gene>
<keyword evidence="2" id="KW-1185">Reference proteome</keyword>
<proteinExistence type="predicted"/>
<evidence type="ECO:0000313" key="2">
    <source>
        <dbReference type="Proteomes" id="UP000321578"/>
    </source>
</evidence>
<protein>
    <submittedName>
        <fullName evidence="1">Uncharacterized protein</fullName>
    </submittedName>
</protein>
<organism evidence="1 2">
    <name type="scientific">Subsaximicrobium wynnwilliamsii</name>
    <dbReference type="NCBI Taxonomy" id="291179"/>
    <lineage>
        <taxon>Bacteria</taxon>
        <taxon>Pseudomonadati</taxon>
        <taxon>Bacteroidota</taxon>
        <taxon>Flavobacteriia</taxon>
        <taxon>Flavobacteriales</taxon>
        <taxon>Flavobacteriaceae</taxon>
        <taxon>Subsaximicrobium</taxon>
    </lineage>
</organism>
<dbReference type="Gene3D" id="3.30.950.30">
    <property type="entry name" value="Schlafen, AAA domain"/>
    <property type="match status" value="1"/>
</dbReference>
<dbReference type="InterPro" id="IPR038461">
    <property type="entry name" value="Schlafen_AlbA_2_dom_sf"/>
</dbReference>
<comment type="caution">
    <text evidence="1">The sequence shown here is derived from an EMBL/GenBank/DDBJ whole genome shotgun (WGS) entry which is preliminary data.</text>
</comment>
<dbReference type="RefSeq" id="WP_147085895.1">
    <property type="nucleotide sequence ID" value="NZ_VORM01000028.1"/>
</dbReference>
<accession>A0A5C6ZM00</accession>
<dbReference type="Proteomes" id="UP000321578">
    <property type="component" value="Unassembled WGS sequence"/>
</dbReference>
<name>A0A5C6ZM00_9FLAO</name>
<dbReference type="EMBL" id="VORO01000005">
    <property type="protein sequence ID" value="TXD89950.1"/>
    <property type="molecule type" value="Genomic_DNA"/>
</dbReference>
<reference evidence="1 2" key="1">
    <citation type="submission" date="2019-08" db="EMBL/GenBank/DDBJ databases">
        <title>Genomes of Subsaximicrobium wynnwilliamsii strains.</title>
        <authorList>
            <person name="Bowman J.P."/>
        </authorList>
    </citation>
    <scope>NUCLEOTIDE SEQUENCE [LARGE SCALE GENOMIC DNA]</scope>
    <source>
        <strain evidence="1 2">2-80-2</strain>
    </source>
</reference>
<evidence type="ECO:0000313" key="1">
    <source>
        <dbReference type="EMBL" id="TXD89950.1"/>
    </source>
</evidence>
<dbReference type="OrthoDB" id="800010at2"/>